<comment type="caution">
    <text evidence="1">The sequence shown here is derived from an EMBL/GenBank/DDBJ whole genome shotgun (WGS) entry which is preliminary data.</text>
</comment>
<dbReference type="Proteomes" id="UP000735302">
    <property type="component" value="Unassembled WGS sequence"/>
</dbReference>
<dbReference type="EMBL" id="BLXT01003701">
    <property type="protein sequence ID" value="GFO03022.1"/>
    <property type="molecule type" value="Genomic_DNA"/>
</dbReference>
<name>A0AAV4A6W0_9GAST</name>
<sequence>MRLTNSTITGLVIRAATVSRIMRGHVMATPFPLSNSATDVRPGWKTQRIAPAPRQVADLVCARIKEREYYKTCIVGQMNCCLQCGPTLTCRWTAHSKRRPTLEAAVHVSNNTCFEILSFFGAGAHQVGDLSERRSYPLCFTAWSYVSGSVG</sequence>
<keyword evidence="2" id="KW-1185">Reference proteome</keyword>
<evidence type="ECO:0008006" key="3">
    <source>
        <dbReference type="Google" id="ProtNLM"/>
    </source>
</evidence>
<gene>
    <name evidence="1" type="ORF">PoB_002952700</name>
</gene>
<evidence type="ECO:0000313" key="2">
    <source>
        <dbReference type="Proteomes" id="UP000735302"/>
    </source>
</evidence>
<protein>
    <recommendedName>
        <fullName evidence="3">Secreted protein</fullName>
    </recommendedName>
</protein>
<evidence type="ECO:0000313" key="1">
    <source>
        <dbReference type="EMBL" id="GFO03022.1"/>
    </source>
</evidence>
<proteinExistence type="predicted"/>
<organism evidence="1 2">
    <name type="scientific">Plakobranchus ocellatus</name>
    <dbReference type="NCBI Taxonomy" id="259542"/>
    <lineage>
        <taxon>Eukaryota</taxon>
        <taxon>Metazoa</taxon>
        <taxon>Spiralia</taxon>
        <taxon>Lophotrochozoa</taxon>
        <taxon>Mollusca</taxon>
        <taxon>Gastropoda</taxon>
        <taxon>Heterobranchia</taxon>
        <taxon>Euthyneura</taxon>
        <taxon>Panpulmonata</taxon>
        <taxon>Sacoglossa</taxon>
        <taxon>Placobranchoidea</taxon>
        <taxon>Plakobranchidae</taxon>
        <taxon>Plakobranchus</taxon>
    </lineage>
</organism>
<dbReference type="AlphaFoldDB" id="A0AAV4A6W0"/>
<accession>A0AAV4A6W0</accession>
<reference evidence="1 2" key="1">
    <citation type="journal article" date="2021" name="Elife">
        <title>Chloroplast acquisition without the gene transfer in kleptoplastic sea slugs, Plakobranchus ocellatus.</title>
        <authorList>
            <person name="Maeda T."/>
            <person name="Takahashi S."/>
            <person name="Yoshida T."/>
            <person name="Shimamura S."/>
            <person name="Takaki Y."/>
            <person name="Nagai Y."/>
            <person name="Toyoda A."/>
            <person name="Suzuki Y."/>
            <person name="Arimoto A."/>
            <person name="Ishii H."/>
            <person name="Satoh N."/>
            <person name="Nishiyama T."/>
            <person name="Hasebe M."/>
            <person name="Maruyama T."/>
            <person name="Minagawa J."/>
            <person name="Obokata J."/>
            <person name="Shigenobu S."/>
        </authorList>
    </citation>
    <scope>NUCLEOTIDE SEQUENCE [LARGE SCALE GENOMIC DNA]</scope>
</reference>